<protein>
    <submittedName>
        <fullName evidence="2">Sel1 repeat family protein</fullName>
    </submittedName>
</protein>
<dbReference type="InterPro" id="IPR006597">
    <property type="entry name" value="Sel1-like"/>
</dbReference>
<sequence length="219" mass="23018">MRPLILAVTLCLLAAPPVLARPGETALQQALKVYAQGDWAAAQARFTALARAGVPAAMHDLAVMHLRGEARPASPREAERWLLAAAGKGFVTSMAALGELYESGRLGARDLPKALQAWEAAGEAGSVDAQVAAGTAHWMGRGTPVDAAEAARWYRRAAAAGDMGAQYILATMYEKGDGVEQDPRLARYWYEAAARQGDEAAPWKLKAIDAAASAATAPP</sequence>
<dbReference type="PANTHER" id="PTHR11102">
    <property type="entry name" value="SEL-1-LIKE PROTEIN"/>
    <property type="match status" value="1"/>
</dbReference>
<dbReference type="Proteomes" id="UP000678374">
    <property type="component" value="Unassembled WGS sequence"/>
</dbReference>
<dbReference type="Pfam" id="PF08238">
    <property type="entry name" value="Sel1"/>
    <property type="match status" value="4"/>
</dbReference>
<dbReference type="InterPro" id="IPR011990">
    <property type="entry name" value="TPR-like_helical_dom_sf"/>
</dbReference>
<feature type="signal peptide" evidence="1">
    <location>
        <begin position="1"/>
        <end position="20"/>
    </location>
</feature>
<dbReference type="SUPFAM" id="SSF81901">
    <property type="entry name" value="HCP-like"/>
    <property type="match status" value="1"/>
</dbReference>
<dbReference type="InterPro" id="IPR050767">
    <property type="entry name" value="Sel1_AlgK"/>
</dbReference>
<reference evidence="2" key="1">
    <citation type="submission" date="2021-04" db="EMBL/GenBank/DDBJ databases">
        <title>The genome sequence of Ideonella sp. 4Y11.</title>
        <authorList>
            <person name="Liu Y."/>
        </authorList>
    </citation>
    <scope>NUCLEOTIDE SEQUENCE</scope>
    <source>
        <strain evidence="2">4Y11</strain>
    </source>
</reference>
<comment type="caution">
    <text evidence="2">The sequence shown here is derived from an EMBL/GenBank/DDBJ whole genome shotgun (WGS) entry which is preliminary data.</text>
</comment>
<feature type="chain" id="PRO_5038049101" evidence="1">
    <location>
        <begin position="21"/>
        <end position="219"/>
    </location>
</feature>
<evidence type="ECO:0000313" key="3">
    <source>
        <dbReference type="Proteomes" id="UP000678374"/>
    </source>
</evidence>
<keyword evidence="3" id="KW-1185">Reference proteome</keyword>
<dbReference type="PANTHER" id="PTHR11102:SF160">
    <property type="entry name" value="ERAD-ASSOCIATED E3 UBIQUITIN-PROTEIN LIGASE COMPONENT HRD3"/>
    <property type="match status" value="1"/>
</dbReference>
<dbReference type="EMBL" id="JAGQDE010000007">
    <property type="protein sequence ID" value="MBQ0959253.1"/>
    <property type="molecule type" value="Genomic_DNA"/>
</dbReference>
<evidence type="ECO:0000256" key="1">
    <source>
        <dbReference type="SAM" id="SignalP"/>
    </source>
</evidence>
<accession>A0A940YFG8</accession>
<name>A0A940YFG8_9BURK</name>
<organism evidence="2 3">
    <name type="scientific">Ideonella aquatica</name>
    <dbReference type="NCBI Taxonomy" id="2824119"/>
    <lineage>
        <taxon>Bacteria</taxon>
        <taxon>Pseudomonadati</taxon>
        <taxon>Pseudomonadota</taxon>
        <taxon>Betaproteobacteria</taxon>
        <taxon>Burkholderiales</taxon>
        <taxon>Sphaerotilaceae</taxon>
        <taxon>Ideonella</taxon>
    </lineage>
</organism>
<dbReference type="AlphaFoldDB" id="A0A940YFG8"/>
<gene>
    <name evidence="2" type="ORF">KAK06_09810</name>
</gene>
<proteinExistence type="predicted"/>
<dbReference type="Gene3D" id="1.25.40.10">
    <property type="entry name" value="Tetratricopeptide repeat domain"/>
    <property type="match status" value="1"/>
</dbReference>
<dbReference type="SMART" id="SM00671">
    <property type="entry name" value="SEL1"/>
    <property type="match status" value="4"/>
</dbReference>
<evidence type="ECO:0000313" key="2">
    <source>
        <dbReference type="EMBL" id="MBQ0959253.1"/>
    </source>
</evidence>
<dbReference type="RefSeq" id="WP_210801791.1">
    <property type="nucleotide sequence ID" value="NZ_JAGQDE010000007.1"/>
</dbReference>
<keyword evidence="1" id="KW-0732">Signal</keyword>